<dbReference type="RefSeq" id="WP_147139591.1">
    <property type="nucleotide sequence ID" value="NZ_BJXA01000064.1"/>
</dbReference>
<name>A0A511MPN4_9NOCA</name>
<accession>A0A511MPN4</accession>
<organism evidence="1 2">
    <name type="scientific">Nocardia ninae NBRC 108245</name>
    <dbReference type="NCBI Taxonomy" id="1210091"/>
    <lineage>
        <taxon>Bacteria</taxon>
        <taxon>Bacillati</taxon>
        <taxon>Actinomycetota</taxon>
        <taxon>Actinomycetes</taxon>
        <taxon>Mycobacteriales</taxon>
        <taxon>Nocardiaceae</taxon>
        <taxon>Nocardia</taxon>
    </lineage>
</organism>
<keyword evidence="2" id="KW-1185">Reference proteome</keyword>
<dbReference type="OrthoDB" id="9950814at2"/>
<sequence>MARPAKLPKTKPVGTNLSHEVVVALDDAVKELGISKRALLEIVLRRELGLPAYPGAPAPHHQEALPISA</sequence>
<evidence type="ECO:0000313" key="2">
    <source>
        <dbReference type="Proteomes" id="UP000321424"/>
    </source>
</evidence>
<dbReference type="EMBL" id="BJXA01000064">
    <property type="protein sequence ID" value="GEM42168.1"/>
    <property type="molecule type" value="Genomic_DNA"/>
</dbReference>
<evidence type="ECO:0000313" key="1">
    <source>
        <dbReference type="EMBL" id="GEM42168.1"/>
    </source>
</evidence>
<evidence type="ECO:0008006" key="3">
    <source>
        <dbReference type="Google" id="ProtNLM"/>
    </source>
</evidence>
<gene>
    <name evidence="1" type="ORF">NN4_66870</name>
</gene>
<protein>
    <recommendedName>
        <fullName evidence="3">Ribbon-helix-helix protein CopG domain-containing protein</fullName>
    </recommendedName>
</protein>
<dbReference type="Proteomes" id="UP000321424">
    <property type="component" value="Unassembled WGS sequence"/>
</dbReference>
<reference evidence="1 2" key="1">
    <citation type="submission" date="2019-07" db="EMBL/GenBank/DDBJ databases">
        <title>Whole genome shotgun sequence of Nocardia ninae NBRC 108245.</title>
        <authorList>
            <person name="Hosoyama A."/>
            <person name="Uohara A."/>
            <person name="Ohji S."/>
            <person name="Ichikawa N."/>
        </authorList>
    </citation>
    <scope>NUCLEOTIDE SEQUENCE [LARGE SCALE GENOMIC DNA]</scope>
    <source>
        <strain evidence="1 2">NBRC 108245</strain>
    </source>
</reference>
<comment type="caution">
    <text evidence="1">The sequence shown here is derived from an EMBL/GenBank/DDBJ whole genome shotgun (WGS) entry which is preliminary data.</text>
</comment>
<proteinExistence type="predicted"/>
<dbReference type="AlphaFoldDB" id="A0A511MPN4"/>